<evidence type="ECO:0000313" key="4">
    <source>
        <dbReference type="Proteomes" id="UP000505210"/>
    </source>
</evidence>
<reference evidence="3 4" key="1">
    <citation type="submission" date="2020-05" db="EMBL/GenBank/DDBJ databases">
        <title>Complete genome sequence of of a novel Thermoleptolyngbya strain isolated from hot springs of Ganzi, Sichuan China.</title>
        <authorList>
            <person name="Tang J."/>
            <person name="Daroch M."/>
            <person name="Li L."/>
            <person name="Waleron K."/>
            <person name="Waleron M."/>
            <person name="Waleron M."/>
        </authorList>
    </citation>
    <scope>NUCLEOTIDE SEQUENCE [LARGE SCALE GENOMIC DNA]</scope>
    <source>
        <strain evidence="3 4">PKUAC-SCTA183</strain>
    </source>
</reference>
<dbReference type="Pfam" id="PF05685">
    <property type="entry name" value="Uma2"/>
    <property type="match status" value="1"/>
</dbReference>
<dbReference type="PANTHER" id="PTHR33352">
    <property type="entry name" value="SLR1095 PROTEIN"/>
    <property type="match status" value="1"/>
</dbReference>
<keyword evidence="4" id="KW-1185">Reference proteome</keyword>
<keyword evidence="3" id="KW-0540">Nuclease</keyword>
<dbReference type="InterPro" id="IPR011335">
    <property type="entry name" value="Restrct_endonuc-II-like"/>
</dbReference>
<gene>
    <name evidence="3" type="ORF">HPC62_22460</name>
</gene>
<dbReference type="InterPro" id="IPR012296">
    <property type="entry name" value="Nuclease_put_TT1808"/>
</dbReference>
<evidence type="ECO:0000259" key="2">
    <source>
        <dbReference type="Pfam" id="PF05685"/>
    </source>
</evidence>
<feature type="coiled-coil region" evidence="1">
    <location>
        <begin position="189"/>
        <end position="237"/>
    </location>
</feature>
<organism evidence="3 4">
    <name type="scientific">Thermoleptolyngbya sichuanensis A183</name>
    <dbReference type="NCBI Taxonomy" id="2737172"/>
    <lineage>
        <taxon>Bacteria</taxon>
        <taxon>Bacillati</taxon>
        <taxon>Cyanobacteriota</taxon>
        <taxon>Cyanophyceae</taxon>
        <taxon>Oculatellales</taxon>
        <taxon>Oculatellaceae</taxon>
        <taxon>Thermoleptolyngbya</taxon>
        <taxon>Thermoleptolyngbya sichuanensis</taxon>
    </lineage>
</organism>
<dbReference type="SUPFAM" id="SSF52980">
    <property type="entry name" value="Restriction endonuclease-like"/>
    <property type="match status" value="1"/>
</dbReference>
<feature type="domain" description="Putative restriction endonuclease" evidence="2">
    <location>
        <begin position="16"/>
        <end position="135"/>
    </location>
</feature>
<name>A0A6M8BEA9_9CYAN</name>
<sequence length="241" mass="27258">MTESDATRAYLIYCISALRLFFQSRPQVYVSGNLFIYYEEGKPQKSISPDVFVIFGVNKRERRSYKTWQEGGKLPSFVLEITSLSTQKQDEEIKPKLYASLEIPEYFQYDPTGDYLPSQLKGQRLVNGQYEPIAPETLADGSLSLHSQKLGLDLRLLPPQAPLAIAHLLPIARELRLFDPQSGAQLLTYEEAEQARLNAEQKIADLQTQSAEAQAQQKAAEQQLAELRDKLRSHGIDPDTL</sequence>
<evidence type="ECO:0000313" key="3">
    <source>
        <dbReference type="EMBL" id="QKD85138.1"/>
    </source>
</evidence>
<dbReference type="GO" id="GO:0004519">
    <property type="term" value="F:endonuclease activity"/>
    <property type="evidence" value="ECO:0007669"/>
    <property type="project" value="UniProtKB-KW"/>
</dbReference>
<dbReference type="InterPro" id="IPR008538">
    <property type="entry name" value="Uma2"/>
</dbReference>
<proteinExistence type="predicted"/>
<dbReference type="Gene3D" id="3.90.1570.10">
    <property type="entry name" value="tt1808, chain A"/>
    <property type="match status" value="1"/>
</dbReference>
<dbReference type="AlphaFoldDB" id="A0A6M8BEA9"/>
<accession>A0A6M8BEA9</accession>
<evidence type="ECO:0000256" key="1">
    <source>
        <dbReference type="SAM" id="Coils"/>
    </source>
</evidence>
<dbReference type="Proteomes" id="UP000505210">
    <property type="component" value="Chromosome"/>
</dbReference>
<dbReference type="CDD" id="cd06260">
    <property type="entry name" value="DUF820-like"/>
    <property type="match status" value="1"/>
</dbReference>
<dbReference type="EMBL" id="CP053661">
    <property type="protein sequence ID" value="QKD85138.1"/>
    <property type="molecule type" value="Genomic_DNA"/>
</dbReference>
<protein>
    <submittedName>
        <fullName evidence="3">Uma2 family endonuclease</fullName>
    </submittedName>
</protein>
<dbReference type="KEGG" id="theu:HPC62_22460"/>
<keyword evidence="3" id="KW-0255">Endonuclease</keyword>
<keyword evidence="1" id="KW-0175">Coiled coil</keyword>
<keyword evidence="3" id="KW-0378">Hydrolase</keyword>
<dbReference type="PANTHER" id="PTHR33352:SF3">
    <property type="entry name" value="SLR1612 PROTEIN"/>
    <property type="match status" value="1"/>
</dbReference>